<gene>
    <name evidence="1" type="ORF">ELQ94_08645</name>
</gene>
<comment type="caution">
    <text evidence="1">The sequence shown here is derived from an EMBL/GenBank/DDBJ whole genome shotgun (WGS) entry which is preliminary data.</text>
</comment>
<reference evidence="1 2" key="1">
    <citation type="submission" date="2018-12" db="EMBL/GenBank/DDBJ databases">
        <authorList>
            <person name="Li F."/>
        </authorList>
    </citation>
    <scope>NUCLEOTIDE SEQUENCE [LARGE SCALE GENOMIC DNA]</scope>
    <source>
        <strain evidence="1 2">EGI 6500705</strain>
    </source>
</reference>
<name>A0A433JTM6_9MICO</name>
<proteinExistence type="predicted"/>
<dbReference type="Gene3D" id="3.40.50.300">
    <property type="entry name" value="P-loop containing nucleotide triphosphate hydrolases"/>
    <property type="match status" value="1"/>
</dbReference>
<organism evidence="1 2">
    <name type="scientific">Labedella endophytica</name>
    <dbReference type="NCBI Taxonomy" id="1523160"/>
    <lineage>
        <taxon>Bacteria</taxon>
        <taxon>Bacillati</taxon>
        <taxon>Actinomycetota</taxon>
        <taxon>Actinomycetes</taxon>
        <taxon>Micrococcales</taxon>
        <taxon>Microbacteriaceae</taxon>
        <taxon>Labedella</taxon>
    </lineage>
</organism>
<keyword evidence="2" id="KW-1185">Reference proteome</keyword>
<accession>A0A433JTM6</accession>
<dbReference type="RefSeq" id="WP_127049193.1">
    <property type="nucleotide sequence ID" value="NZ_RZGZ01000002.1"/>
</dbReference>
<evidence type="ECO:0000313" key="1">
    <source>
        <dbReference type="EMBL" id="RUR01550.1"/>
    </source>
</evidence>
<dbReference type="EMBL" id="RZGZ01000002">
    <property type="protein sequence ID" value="RUR01550.1"/>
    <property type="molecule type" value="Genomic_DNA"/>
</dbReference>
<dbReference type="InterPro" id="IPR027417">
    <property type="entry name" value="P-loop_NTPase"/>
</dbReference>
<dbReference type="Proteomes" id="UP000274909">
    <property type="component" value="Unassembled WGS sequence"/>
</dbReference>
<dbReference type="AlphaFoldDB" id="A0A433JTM6"/>
<sequence>MTMDSSAGPLALVVIAGPQASGKSTLAAALATDLRSRGERVALVELDQIAGMALPTLPSWEDAHQIFETVTSLWLRTDVTCVIAEGSGSWDEVARILKRVPATPVTVTVATTAPFEAALARAQADPTRGISKERDFLTGVYEQWSREVDGTLWDLLIDTGDTDIDHGVARIEAALASARGASAL</sequence>
<evidence type="ECO:0000313" key="2">
    <source>
        <dbReference type="Proteomes" id="UP000274909"/>
    </source>
</evidence>
<protein>
    <recommendedName>
        <fullName evidence="3">Adenylyl-sulfate kinase</fullName>
    </recommendedName>
</protein>
<evidence type="ECO:0008006" key="3">
    <source>
        <dbReference type="Google" id="ProtNLM"/>
    </source>
</evidence>
<dbReference type="OrthoDB" id="3379520at2"/>
<dbReference type="SUPFAM" id="SSF52540">
    <property type="entry name" value="P-loop containing nucleoside triphosphate hydrolases"/>
    <property type="match status" value="1"/>
</dbReference>